<organism evidence="2 3">
    <name type="scientific">Flavobacterium endoglycinae</name>
    <dbReference type="NCBI Taxonomy" id="2816357"/>
    <lineage>
        <taxon>Bacteria</taxon>
        <taxon>Pseudomonadati</taxon>
        <taxon>Bacteroidota</taxon>
        <taxon>Flavobacteriia</taxon>
        <taxon>Flavobacteriales</taxon>
        <taxon>Flavobacteriaceae</taxon>
        <taxon>Flavobacterium</taxon>
    </lineage>
</organism>
<dbReference type="RefSeq" id="WP_207298275.1">
    <property type="nucleotide sequence ID" value="NZ_CP071448.1"/>
</dbReference>
<evidence type="ECO:0000256" key="1">
    <source>
        <dbReference type="SAM" id="Phobius"/>
    </source>
</evidence>
<keyword evidence="1" id="KW-0812">Transmembrane</keyword>
<name>A0ABX7QJF2_9FLAO</name>
<dbReference type="Proteomes" id="UP000663440">
    <property type="component" value="Chromosome"/>
</dbReference>
<keyword evidence="3" id="KW-1185">Reference proteome</keyword>
<keyword evidence="1" id="KW-0472">Membrane</keyword>
<dbReference type="EMBL" id="CP071448">
    <property type="protein sequence ID" value="QSW91152.1"/>
    <property type="molecule type" value="Genomic_DNA"/>
</dbReference>
<reference evidence="2 3" key="1">
    <citation type="submission" date="2021-03" db="EMBL/GenBank/DDBJ databases">
        <title>Flavobacterium kribbensis sp. nov, an endophytic bacteria, isolated from soybean.</title>
        <authorList>
            <person name="Lee J."/>
            <person name="Seo J."/>
        </authorList>
    </citation>
    <scope>NUCLEOTIDE SEQUENCE [LARGE SCALE GENOMIC DNA]</scope>
    <source>
        <strain evidence="2 3">BB8</strain>
    </source>
</reference>
<sequence length="159" mass="18777">MKIASKSLYKFGFVGLIPNFGLISGAILIVQGFVRKDKKMKMIGLAGILFTPLFWYFYLTSDFHKEHLIQFTNHQLNEVVKDLEFYKSKNDRYPDSLAQLKSQNKFFRDDEFFSNKFDFEKAKSARFYYKKIGNDYMLKSFGPDLILNTQDDIYPELKK</sequence>
<keyword evidence="1" id="KW-1133">Transmembrane helix</keyword>
<feature type="transmembrane region" description="Helical" evidence="1">
    <location>
        <begin position="12"/>
        <end position="30"/>
    </location>
</feature>
<evidence type="ECO:0000313" key="3">
    <source>
        <dbReference type="Proteomes" id="UP000663440"/>
    </source>
</evidence>
<gene>
    <name evidence="2" type="ORF">J0383_10180</name>
</gene>
<evidence type="ECO:0008006" key="4">
    <source>
        <dbReference type="Google" id="ProtNLM"/>
    </source>
</evidence>
<feature type="transmembrane region" description="Helical" evidence="1">
    <location>
        <begin position="42"/>
        <end position="59"/>
    </location>
</feature>
<evidence type="ECO:0000313" key="2">
    <source>
        <dbReference type="EMBL" id="QSW91152.1"/>
    </source>
</evidence>
<accession>A0ABX7QJF2</accession>
<protein>
    <recommendedName>
        <fullName evidence="4">Type II secretion system protein GspG C-terminal domain-containing protein</fullName>
    </recommendedName>
</protein>
<proteinExistence type="predicted"/>